<keyword evidence="3" id="KW-1185">Reference proteome</keyword>
<evidence type="ECO:0000256" key="1">
    <source>
        <dbReference type="SAM" id="Phobius"/>
    </source>
</evidence>
<accession>A0A6A6UBZ6</accession>
<proteinExistence type="predicted"/>
<keyword evidence="1" id="KW-1133">Transmembrane helix</keyword>
<keyword evidence="1" id="KW-0812">Transmembrane</keyword>
<dbReference type="AlphaFoldDB" id="A0A6A6UBZ6"/>
<reference evidence="2" key="1">
    <citation type="journal article" date="2020" name="Stud. Mycol.">
        <title>101 Dothideomycetes genomes: a test case for predicting lifestyles and emergence of pathogens.</title>
        <authorList>
            <person name="Haridas S."/>
            <person name="Albert R."/>
            <person name="Binder M."/>
            <person name="Bloem J."/>
            <person name="Labutti K."/>
            <person name="Salamov A."/>
            <person name="Andreopoulos B."/>
            <person name="Baker S."/>
            <person name="Barry K."/>
            <person name="Bills G."/>
            <person name="Bluhm B."/>
            <person name="Cannon C."/>
            <person name="Castanera R."/>
            <person name="Culley D."/>
            <person name="Daum C."/>
            <person name="Ezra D."/>
            <person name="Gonzalez J."/>
            <person name="Henrissat B."/>
            <person name="Kuo A."/>
            <person name="Liang C."/>
            <person name="Lipzen A."/>
            <person name="Lutzoni F."/>
            <person name="Magnuson J."/>
            <person name="Mondo S."/>
            <person name="Nolan M."/>
            <person name="Ohm R."/>
            <person name="Pangilinan J."/>
            <person name="Park H.-J."/>
            <person name="Ramirez L."/>
            <person name="Alfaro M."/>
            <person name="Sun H."/>
            <person name="Tritt A."/>
            <person name="Yoshinaga Y."/>
            <person name="Zwiers L.-H."/>
            <person name="Turgeon B."/>
            <person name="Goodwin S."/>
            <person name="Spatafora J."/>
            <person name="Crous P."/>
            <person name="Grigoriev I."/>
        </authorList>
    </citation>
    <scope>NUCLEOTIDE SEQUENCE</scope>
    <source>
        <strain evidence="2">CBS 115976</strain>
    </source>
</reference>
<dbReference type="EMBL" id="MU004236">
    <property type="protein sequence ID" value="KAF2668628.1"/>
    <property type="molecule type" value="Genomic_DNA"/>
</dbReference>
<name>A0A6A6UBZ6_9PEZI</name>
<evidence type="ECO:0000313" key="3">
    <source>
        <dbReference type="Proteomes" id="UP000799302"/>
    </source>
</evidence>
<sequence>MAALALAFLFYQASEFIFQSTRMYRLPRFIVPLFLLLFSCYLYSAFFLQCCYPAIPPKCSCTFDKLSVCSGEAAHFVYYFVILYLDLWSCGHDMVYGGWNVSCENMSSAISIDSLALTRLLFDCRYWVPVKGPLADHGLNSSTYLIQLAYFVRNRYRLLLCRPVNAETHD</sequence>
<organism evidence="2 3">
    <name type="scientific">Microthyrium microscopicum</name>
    <dbReference type="NCBI Taxonomy" id="703497"/>
    <lineage>
        <taxon>Eukaryota</taxon>
        <taxon>Fungi</taxon>
        <taxon>Dikarya</taxon>
        <taxon>Ascomycota</taxon>
        <taxon>Pezizomycotina</taxon>
        <taxon>Dothideomycetes</taxon>
        <taxon>Dothideomycetes incertae sedis</taxon>
        <taxon>Microthyriales</taxon>
        <taxon>Microthyriaceae</taxon>
        <taxon>Microthyrium</taxon>
    </lineage>
</organism>
<feature type="transmembrane region" description="Helical" evidence="1">
    <location>
        <begin position="30"/>
        <end position="48"/>
    </location>
</feature>
<keyword evidence="1" id="KW-0472">Membrane</keyword>
<protein>
    <submittedName>
        <fullName evidence="2">Uncharacterized protein</fullName>
    </submittedName>
</protein>
<gene>
    <name evidence="2" type="ORF">BT63DRAFT_281909</name>
</gene>
<evidence type="ECO:0000313" key="2">
    <source>
        <dbReference type="EMBL" id="KAF2668628.1"/>
    </source>
</evidence>
<dbReference type="Proteomes" id="UP000799302">
    <property type="component" value="Unassembled WGS sequence"/>
</dbReference>